<feature type="domain" description="Lysozyme inhibitor LprI-like N-terminal" evidence="2">
    <location>
        <begin position="38"/>
        <end position="126"/>
    </location>
</feature>
<dbReference type="Pfam" id="PF07007">
    <property type="entry name" value="LprI"/>
    <property type="match status" value="1"/>
</dbReference>
<feature type="chain" id="PRO_5022200497" evidence="1">
    <location>
        <begin position="29"/>
        <end position="139"/>
    </location>
</feature>
<dbReference type="EMBL" id="VLKY01000029">
    <property type="protein sequence ID" value="TWI46839.1"/>
    <property type="molecule type" value="Genomic_DNA"/>
</dbReference>
<comment type="caution">
    <text evidence="3">The sequence shown here is derived from an EMBL/GenBank/DDBJ whole genome shotgun (WGS) entry which is preliminary data.</text>
</comment>
<feature type="signal peptide" evidence="1">
    <location>
        <begin position="1"/>
        <end position="28"/>
    </location>
</feature>
<proteinExistence type="predicted"/>
<dbReference type="Gene3D" id="1.20.1270.180">
    <property type="match status" value="1"/>
</dbReference>
<sequence>MITHRFIRVKQALLALIAIAGIVFQAQAQEQCKQPCVTSDPAESVDAKLNRTYRDIMHKIDSGGFDDGLVPKEELSQSLRQSQRAWLKFRDENCEAYYTLMSGGLSRNEDREICLGKMTSERTRFLEKIYLQGKLFDEE</sequence>
<name>A0A562PR02_9PSED</name>
<dbReference type="Proteomes" id="UP000316905">
    <property type="component" value="Unassembled WGS sequence"/>
</dbReference>
<dbReference type="RefSeq" id="WP_158635476.1">
    <property type="nucleotide sequence ID" value="NZ_VLKY01000029.1"/>
</dbReference>
<protein>
    <submittedName>
        <fullName evidence="3">Uncharacterized protein YecT (DUF1311 family)</fullName>
    </submittedName>
</protein>
<accession>A0A562PR02</accession>
<dbReference type="AlphaFoldDB" id="A0A562PR02"/>
<evidence type="ECO:0000256" key="1">
    <source>
        <dbReference type="SAM" id="SignalP"/>
    </source>
</evidence>
<evidence type="ECO:0000313" key="4">
    <source>
        <dbReference type="Proteomes" id="UP000316905"/>
    </source>
</evidence>
<gene>
    <name evidence="3" type="ORF">IQ22_04456</name>
</gene>
<organism evidence="3 4">
    <name type="scientific">Pseudomonas duriflava</name>
    <dbReference type="NCBI Taxonomy" id="459528"/>
    <lineage>
        <taxon>Bacteria</taxon>
        <taxon>Pseudomonadati</taxon>
        <taxon>Pseudomonadota</taxon>
        <taxon>Gammaproteobacteria</taxon>
        <taxon>Pseudomonadales</taxon>
        <taxon>Pseudomonadaceae</taxon>
        <taxon>Pseudomonas</taxon>
    </lineage>
</organism>
<dbReference type="InterPro" id="IPR009739">
    <property type="entry name" value="LprI-like_N"/>
</dbReference>
<keyword evidence="1" id="KW-0732">Signal</keyword>
<keyword evidence="4" id="KW-1185">Reference proteome</keyword>
<dbReference type="OrthoDB" id="7340239at2"/>
<evidence type="ECO:0000313" key="3">
    <source>
        <dbReference type="EMBL" id="TWI46839.1"/>
    </source>
</evidence>
<evidence type="ECO:0000259" key="2">
    <source>
        <dbReference type="Pfam" id="PF07007"/>
    </source>
</evidence>
<reference evidence="3 4" key="1">
    <citation type="journal article" date="2015" name="Stand. Genomic Sci.">
        <title>Genomic Encyclopedia of Bacterial and Archaeal Type Strains, Phase III: the genomes of soil and plant-associated and newly described type strains.</title>
        <authorList>
            <person name="Whitman W.B."/>
            <person name="Woyke T."/>
            <person name="Klenk H.P."/>
            <person name="Zhou Y."/>
            <person name="Lilburn T.G."/>
            <person name="Beck B.J."/>
            <person name="De Vos P."/>
            <person name="Vandamme P."/>
            <person name="Eisen J.A."/>
            <person name="Garrity G."/>
            <person name="Hugenholtz P."/>
            <person name="Kyrpides N.C."/>
        </authorList>
    </citation>
    <scope>NUCLEOTIDE SEQUENCE [LARGE SCALE GENOMIC DNA]</scope>
    <source>
        <strain evidence="3 4">CGMCC 1.6858</strain>
    </source>
</reference>